<evidence type="ECO:0000313" key="3">
    <source>
        <dbReference type="Proteomes" id="UP000589716"/>
    </source>
</evidence>
<comment type="caution">
    <text evidence="2">The sequence shown here is derived from an EMBL/GenBank/DDBJ whole genome shotgun (WGS) entry which is preliminary data.</text>
</comment>
<feature type="transmembrane region" description="Helical" evidence="1">
    <location>
        <begin position="185"/>
        <end position="204"/>
    </location>
</feature>
<dbReference type="RefSeq" id="WP_180550235.1">
    <property type="nucleotide sequence ID" value="NZ_JACCKX010000001.1"/>
</dbReference>
<dbReference type="EMBL" id="JACCKX010000001">
    <property type="protein sequence ID" value="NZA01825.1"/>
    <property type="molecule type" value="Genomic_DNA"/>
</dbReference>
<evidence type="ECO:0000313" key="2">
    <source>
        <dbReference type="EMBL" id="NZA01825.1"/>
    </source>
</evidence>
<evidence type="ECO:0000256" key="1">
    <source>
        <dbReference type="SAM" id="Phobius"/>
    </source>
</evidence>
<dbReference type="Proteomes" id="UP000589716">
    <property type="component" value="Unassembled WGS sequence"/>
</dbReference>
<keyword evidence="1" id="KW-0812">Transmembrane</keyword>
<proteinExistence type="predicted"/>
<sequence>MSFLLHWPLWASALLVYALFLAVALGLVFVVGRWVRRQPARETVVGGLVPPVGAAMTAGFLVWMALLANTEVRDIDDAERAVHAEAAALHALGVLGSTAAPAAAAGWNAQLADYAQRVLAHEWPRMAQGGDDGTSQQLDRLRTESLTRFAAESPELRAALRQGVQALAEARQARLRVAADHIPGVIWYALLMSAVIVLAFSALIHARQPRAARWIGTLLALLIAVQVHAVYVIDRPFVGAIAVGEGPLRSTLQQLQTGPAR</sequence>
<keyword evidence="3" id="KW-1185">Reference proteome</keyword>
<name>A0A853ISB0_9BURK</name>
<dbReference type="Pfam" id="PF14023">
    <property type="entry name" value="Bestrophin-like"/>
    <property type="match status" value="1"/>
</dbReference>
<dbReference type="InterPro" id="IPR025333">
    <property type="entry name" value="DUF4239"/>
</dbReference>
<protein>
    <submittedName>
        <fullName evidence="2">DUF4239 domain-containing protein</fullName>
    </submittedName>
</protein>
<organism evidence="2 3">
    <name type="scientific">Ottowia beijingensis</name>
    <dbReference type="NCBI Taxonomy" id="1207057"/>
    <lineage>
        <taxon>Bacteria</taxon>
        <taxon>Pseudomonadati</taxon>
        <taxon>Pseudomonadota</taxon>
        <taxon>Betaproteobacteria</taxon>
        <taxon>Burkholderiales</taxon>
        <taxon>Comamonadaceae</taxon>
        <taxon>Ottowia</taxon>
    </lineage>
</organism>
<dbReference type="AlphaFoldDB" id="A0A853ISB0"/>
<accession>A0A853ISB0</accession>
<feature type="transmembrane region" description="Helical" evidence="1">
    <location>
        <begin position="44"/>
        <end position="66"/>
    </location>
</feature>
<keyword evidence="1" id="KW-0472">Membrane</keyword>
<feature type="transmembrane region" description="Helical" evidence="1">
    <location>
        <begin position="211"/>
        <end position="233"/>
    </location>
</feature>
<feature type="transmembrane region" description="Helical" evidence="1">
    <location>
        <begin position="12"/>
        <end position="32"/>
    </location>
</feature>
<keyword evidence="1" id="KW-1133">Transmembrane helix</keyword>
<reference evidence="2 3" key="1">
    <citation type="submission" date="2020-07" db="EMBL/GenBank/DDBJ databases">
        <authorList>
            <person name="Maaloum M."/>
        </authorList>
    </citation>
    <scope>NUCLEOTIDE SEQUENCE [LARGE SCALE GENOMIC DNA]</scope>
    <source>
        <strain evidence="2 3">GCS-AN-3</strain>
    </source>
</reference>
<gene>
    <name evidence="2" type="ORF">H0I39_08795</name>
</gene>